<dbReference type="NCBIfam" id="TIGR02231">
    <property type="entry name" value="mucoidy inhibitor MuiA family protein"/>
    <property type="match status" value="2"/>
</dbReference>
<dbReference type="KEGG" id="ttz:FHG85_12425"/>
<protein>
    <submittedName>
        <fullName evidence="5">Mucoidy inhibitor MuiA family protein</fullName>
    </submittedName>
</protein>
<gene>
    <name evidence="5" type="ORF">FHG85_12425</name>
</gene>
<organism evidence="5 6">
    <name type="scientific">Tenuifilum thalassicum</name>
    <dbReference type="NCBI Taxonomy" id="2590900"/>
    <lineage>
        <taxon>Bacteria</taxon>
        <taxon>Pseudomonadati</taxon>
        <taxon>Bacteroidota</taxon>
        <taxon>Bacteroidia</taxon>
        <taxon>Bacteroidales</taxon>
        <taxon>Tenuifilaceae</taxon>
        <taxon>Tenuifilum</taxon>
    </lineage>
</organism>
<dbReference type="Pfam" id="PF13600">
    <property type="entry name" value="DUF4140"/>
    <property type="match status" value="1"/>
</dbReference>
<dbReference type="EMBL" id="CP041345">
    <property type="protein sequence ID" value="QKG81035.1"/>
    <property type="molecule type" value="Genomic_DNA"/>
</dbReference>
<dbReference type="Pfam" id="PF13715">
    <property type="entry name" value="CarbopepD_reg_2"/>
    <property type="match status" value="1"/>
</dbReference>
<dbReference type="Proteomes" id="UP000500961">
    <property type="component" value="Chromosome"/>
</dbReference>
<dbReference type="PANTHER" id="PTHR31005:SF8">
    <property type="entry name" value="DUF4139 DOMAIN-CONTAINING PROTEIN"/>
    <property type="match status" value="1"/>
</dbReference>
<dbReference type="AlphaFoldDB" id="A0A7D3XMC9"/>
<name>A0A7D3XMC9_9BACT</name>
<dbReference type="SUPFAM" id="SSF49464">
    <property type="entry name" value="Carboxypeptidase regulatory domain-like"/>
    <property type="match status" value="1"/>
</dbReference>
<feature type="domain" description="DUF4140" evidence="4">
    <location>
        <begin position="34"/>
        <end position="133"/>
    </location>
</feature>
<keyword evidence="6" id="KW-1185">Reference proteome</keyword>
<evidence type="ECO:0000256" key="1">
    <source>
        <dbReference type="SAM" id="Coils"/>
    </source>
</evidence>
<evidence type="ECO:0000313" key="5">
    <source>
        <dbReference type="EMBL" id="QKG81035.1"/>
    </source>
</evidence>
<dbReference type="PANTHER" id="PTHR31005">
    <property type="entry name" value="DUF4139 DOMAIN-CONTAINING PROTEIN"/>
    <property type="match status" value="1"/>
</dbReference>
<dbReference type="InterPro" id="IPR008969">
    <property type="entry name" value="CarboxyPept-like_regulatory"/>
</dbReference>
<dbReference type="RefSeq" id="WP_173076393.1">
    <property type="nucleotide sequence ID" value="NZ_CP041345.1"/>
</dbReference>
<feature type="chain" id="PRO_5029583401" evidence="2">
    <location>
        <begin position="22"/>
        <end position="623"/>
    </location>
</feature>
<keyword evidence="2" id="KW-0732">Signal</keyword>
<feature type="domain" description="DUF4139" evidence="3">
    <location>
        <begin position="220"/>
        <end position="616"/>
    </location>
</feature>
<dbReference type="Pfam" id="PF13598">
    <property type="entry name" value="DUF4139"/>
    <property type="match status" value="1"/>
</dbReference>
<reference evidence="5 6" key="1">
    <citation type="submission" date="2019-07" db="EMBL/GenBank/DDBJ databases">
        <title>Thalassofilum flectens gen. nov., sp. nov., a novel moderate thermophilic anaerobe from a shallow sea hot spring in Kunashir Island (Russia), representing a new family in the order Bacteroidales, and proposal of Thalassofilacea fam. nov.</title>
        <authorList>
            <person name="Kochetkova T.V."/>
            <person name="Podosokorskaya O.A."/>
            <person name="Novikov A."/>
            <person name="Elcheninov A.G."/>
            <person name="Toshchakov S.V."/>
            <person name="Kublanov I.V."/>
        </authorList>
    </citation>
    <scope>NUCLEOTIDE SEQUENCE [LARGE SCALE GENOMIC DNA]</scope>
    <source>
        <strain evidence="5 6">38-H</strain>
    </source>
</reference>
<evidence type="ECO:0000259" key="3">
    <source>
        <dbReference type="Pfam" id="PF13598"/>
    </source>
</evidence>
<evidence type="ECO:0000259" key="4">
    <source>
        <dbReference type="Pfam" id="PF13600"/>
    </source>
</evidence>
<accession>A0A7D3XMC9</accession>
<evidence type="ECO:0000313" key="6">
    <source>
        <dbReference type="Proteomes" id="UP000500961"/>
    </source>
</evidence>
<feature type="coiled-coil region" evidence="1">
    <location>
        <begin position="162"/>
        <end position="189"/>
    </location>
</feature>
<evidence type="ECO:0000256" key="2">
    <source>
        <dbReference type="SAM" id="SignalP"/>
    </source>
</evidence>
<dbReference type="InterPro" id="IPR037291">
    <property type="entry name" value="DUF4139"/>
</dbReference>
<dbReference type="InterPro" id="IPR025554">
    <property type="entry name" value="DUF4140"/>
</dbReference>
<keyword evidence="1" id="KW-0175">Coiled coil</keyword>
<feature type="signal peptide" evidence="2">
    <location>
        <begin position="1"/>
        <end position="21"/>
    </location>
</feature>
<proteinExistence type="predicted"/>
<feature type="coiled-coil region" evidence="1">
    <location>
        <begin position="95"/>
        <end position="136"/>
    </location>
</feature>
<dbReference type="Gene3D" id="2.60.40.1120">
    <property type="entry name" value="Carboxypeptidase-like, regulatory domain"/>
    <property type="match status" value="1"/>
</dbReference>
<dbReference type="InterPro" id="IPR011935">
    <property type="entry name" value="CHP02231"/>
</dbReference>
<sequence length="623" mass="69522">MKTIQKLLLVFSILHSVNVLGQSTLEVDSKTINVSLYLDAASITRKATVNLAQGQQTIVKFSNLSPYIDKKSINVKVPDGVSIEAVNHSNNFLKKTDRSEEEKSLANKIKDLEEQRNKLNAELKVVNEKISFLNENKVISGKNQALPLQTLKETFDFYGSQIKELRFKILDLNAKLAELNSVISNTQKQLSAISSSPDEPSGEIQVTLETKEPKTKVPIFISYLVKNAGWFPQYDIVAKSLNQPISLVYRASLRQETKENWNNVKLSLSNAQPNVSGVAPKLKTYWLNYGLKPPTYNRYIGMVEGTVTSSDDGGPLPGASVYLPGTTIGTVTDANGYFTINMPSDKNELTFSFVGYEAKTVKVNSNVLNVMLEPDDASIEEVVVVGYDEEPSPRYRAAEKKAVKKPTITAGAVKEKGIIEKPTNVEFELDKPFSLVSGSKSQNIKLLTYEIPATYKYFAVPKIDKRAFLSASLTNWEMYNLLDGEANIYFENTYVGTTLIDTRTALDTLEVSLGVDKAIVINREKLKDFTKKQFIGGSKEETRSWKITVKNNKNEDIDITILDQVPVSTNDEIKVEVLESSGAIINHETGEVKWLLNLAAGEHKELVLTYSVKYPKNKRLYIE</sequence>